<evidence type="ECO:0000313" key="1">
    <source>
        <dbReference type="EMBL" id="CAH1110731.1"/>
    </source>
</evidence>
<accession>A0A9P0CYJ9</accession>
<dbReference type="AlphaFoldDB" id="A0A9P0CYJ9"/>
<gene>
    <name evidence="1" type="ORF">PSYICH_LOCUS11565</name>
</gene>
<dbReference type="EMBL" id="OV651817">
    <property type="protein sequence ID" value="CAH1110731.1"/>
    <property type="molecule type" value="Genomic_DNA"/>
</dbReference>
<dbReference type="Proteomes" id="UP001153636">
    <property type="component" value="Chromosome 5"/>
</dbReference>
<sequence>MGDTDFLQKFHNLEGSTIKDRKKNFYKLLKTPSLFQTEEQLSETLKNLNPKNYQESIFYIDTLLYFKKTDFLLELLKSGNELYTSKILKNLWFFGAAFNDIDPEKLVIEYLPCLSYSIRKKILSRLLGSWTTEKIDLLFDALDKKYGLTVAIPVLHKCSQTKIKSVLDDNEIKLRPNQVLELININEECFKIYLDHINKITCNKYDETKVLCHLARKNPQLYLELEKDKKIISSRLGRKTTKKLIPLIKEDLLTNCEQYFRFLNQAAAIRKLGQRSHNFEIIYKNVFPNKFTGINAYSTCNRWLAYYPKGRRWNLFIKTCNEKFSDKNLNQILLLWSYQIKDLHPPKEVYLKWAEVHYQQQEGNFEEFLQYYEPSVAIPLIKEKINVTKDIYKRGNLIQLMIQSCSKHKDFNALEQVLQYICFRHRNEYPDFRNSLLREISNNFKLEELNENHWKYINEQIKILRIQKEFHFFVNAHFLQRYLEFLFKNKKDYKEALAEYINESVKERIVRMLDLNNKPVEKEIYIAIGKSFSDALNKESEQFVTYQTRMLTTILTFSILNPEYCINLAEIPDFVLLIEDTFRKQSNEFLANQKSIFSKLLAYNLTFPKYTVHFDDSKILNIISIITNHDKSFVCFSDVYKKYVLKKDRSKLENSMLLLYFNELFESYPDVNIVNWFIKNEPSTIVPYFDKIVKNTVNSYHALDVTTIRHCSYLKFDQKICKYYKNKLDDEGVQDKKKLVTALTVLLSTDDLKKLIEEKYLPQKDKLDLEDKVMVDMYHLQCKIIELSAQVVEPYKMLPTIMKFCRGDYLQSALRALYKTFYRSPEKILYSYVITLAKMAVSVRKHAIFLSCEVLDKEHTLNLLKNTTEGNVSSQKHLFSATLKYFLKNPSRDLLQKLIESMTSIDRNDLETLNNLANVTIPSRYRSQYLENCWNYFESLSSSGFKISNYLEQLLNKMRKDIAISLSAVFVTHIINKYCFKNSPDSLKGTNEFVIEILKTRVSERTQFFTLTFDLLSKSNIIQTSDFFDCFFRIIDKSSFDQSLVNEFFQYWTKYFTVVNFLNEHIELNLRIMQQSKSSIDNYGRDIINYLDKLISEFGFHVYNNFKDVFDKIVNLMNGLEYYSLLLALLKHKLDSTTCILVLEVLELRASNEAELKIYNDIRDIIKNVDIPIVCAYRNNFLRDRKF</sequence>
<reference evidence="1" key="1">
    <citation type="submission" date="2022-01" db="EMBL/GenBank/DDBJ databases">
        <authorList>
            <person name="King R."/>
        </authorList>
    </citation>
    <scope>NUCLEOTIDE SEQUENCE</scope>
</reference>
<protein>
    <submittedName>
        <fullName evidence="1">Uncharacterized protein</fullName>
    </submittedName>
</protein>
<name>A0A9P0CYJ9_9CUCU</name>
<proteinExistence type="predicted"/>
<keyword evidence="2" id="KW-1185">Reference proteome</keyword>
<dbReference type="OrthoDB" id="6617263at2759"/>
<organism evidence="1 2">
    <name type="scientific">Psylliodes chrysocephalus</name>
    <dbReference type="NCBI Taxonomy" id="3402493"/>
    <lineage>
        <taxon>Eukaryota</taxon>
        <taxon>Metazoa</taxon>
        <taxon>Ecdysozoa</taxon>
        <taxon>Arthropoda</taxon>
        <taxon>Hexapoda</taxon>
        <taxon>Insecta</taxon>
        <taxon>Pterygota</taxon>
        <taxon>Neoptera</taxon>
        <taxon>Endopterygota</taxon>
        <taxon>Coleoptera</taxon>
        <taxon>Polyphaga</taxon>
        <taxon>Cucujiformia</taxon>
        <taxon>Chrysomeloidea</taxon>
        <taxon>Chrysomelidae</taxon>
        <taxon>Galerucinae</taxon>
        <taxon>Alticini</taxon>
        <taxon>Psylliodes</taxon>
    </lineage>
</organism>
<evidence type="ECO:0000313" key="2">
    <source>
        <dbReference type="Proteomes" id="UP001153636"/>
    </source>
</evidence>